<keyword evidence="2" id="KW-1185">Reference proteome</keyword>
<evidence type="ECO:0000313" key="2">
    <source>
        <dbReference type="Proteomes" id="UP001231649"/>
    </source>
</evidence>
<sequence length="552" mass="61927">MKTLFAIVFIIVQVALSDAVQVEVEQGKLEGELLDLVTKDGQYYSFKGIPYAEPPIGKLRFKSPRPAAKWDGVRSATQHGSVCPQIDILTNVLIPGDEDCLFLNVYSTNLTPKTLLPVLVVIHGGGYRAGSGNVDIYGPDFILRKNMVVVTLNYRLDALGFLSLGTPEVPGNAGLKDQVEALKWVQKNIKYFGGDANRVTIMGQSAGSASVALHISSPMSKGLFHRAIALSGSPFCDWAFAIQPERRAFVLGKQLGRELEDPDELLEYLQTVSPTQLVGTSPYVIASEEINYSVLKMYHFAPVFERYEGKDSFLTKNTFVNANVDIMFGYTDQELLVGVSFIDPTLLKLYNKYPENFVPRKISSVSSPYSILDLSSKIRNYYFGNKSVDVKAIKEFITYANDATFIYDIIRYFEWLPNIGKAKKYLYQFSGVSKRNVFGSQGAQYGLTGAAHMDDLLYLFDPKAFNISLDKNSSEFEQIEQFTTLITDFAKYGDPTHDSPCNITWPEFERATMKYVDIGNTLTISSVNDNKNYNFLKNLYNSFDMTTWLNYL</sequence>
<proteinExistence type="predicted"/>
<evidence type="ECO:0000313" key="1">
    <source>
        <dbReference type="EMBL" id="KAJ8727213.1"/>
    </source>
</evidence>
<name>A0ACC2QX38_9NEOP</name>
<protein>
    <submittedName>
        <fullName evidence="1">Uncharacterized protein</fullName>
    </submittedName>
</protein>
<gene>
    <name evidence="1" type="ORF">PYW08_015610</name>
</gene>
<organism evidence="1 2">
    <name type="scientific">Mythimna loreyi</name>
    <dbReference type="NCBI Taxonomy" id="667449"/>
    <lineage>
        <taxon>Eukaryota</taxon>
        <taxon>Metazoa</taxon>
        <taxon>Ecdysozoa</taxon>
        <taxon>Arthropoda</taxon>
        <taxon>Hexapoda</taxon>
        <taxon>Insecta</taxon>
        <taxon>Pterygota</taxon>
        <taxon>Neoptera</taxon>
        <taxon>Endopterygota</taxon>
        <taxon>Lepidoptera</taxon>
        <taxon>Glossata</taxon>
        <taxon>Ditrysia</taxon>
        <taxon>Noctuoidea</taxon>
        <taxon>Noctuidae</taxon>
        <taxon>Noctuinae</taxon>
        <taxon>Hadenini</taxon>
        <taxon>Mythimna</taxon>
    </lineage>
</organism>
<dbReference type="EMBL" id="CM056783">
    <property type="protein sequence ID" value="KAJ8727213.1"/>
    <property type="molecule type" value="Genomic_DNA"/>
</dbReference>
<reference evidence="1" key="1">
    <citation type="submission" date="2023-03" db="EMBL/GenBank/DDBJ databases">
        <title>Chromosome-level genomes of two armyworms, Mythimna separata and Mythimna loreyi, provide insights into the biosynthesis and reception of sex pheromones.</title>
        <authorList>
            <person name="Zhao H."/>
        </authorList>
    </citation>
    <scope>NUCLEOTIDE SEQUENCE</scope>
    <source>
        <strain evidence="1">BeijingLab</strain>
    </source>
</reference>
<dbReference type="Proteomes" id="UP001231649">
    <property type="component" value="Chromosome 7"/>
</dbReference>
<comment type="caution">
    <text evidence="1">The sequence shown here is derived from an EMBL/GenBank/DDBJ whole genome shotgun (WGS) entry which is preliminary data.</text>
</comment>
<accession>A0ACC2QX38</accession>